<evidence type="ECO:0000313" key="2">
    <source>
        <dbReference type="Proteomes" id="UP000001072"/>
    </source>
</evidence>
<dbReference type="AlphaFoldDB" id="F4RG94"/>
<sequence length="163" mass="18272">MLTDTVNYLGAEKLQLVYDSGATKSTVNNLELLIDPVPITKSLNTYGGAVSISHVGKLNFGGTIIHPVYYSESGPRNLISTTQLEDHGMNVIHSHRKVQIRLGEKIIFRFYREGDLNKSGRAKGLAHHIRPSFGHLLKKFSQTEQHQLVSRHRQYGMSHLSPL</sequence>
<dbReference type="RefSeq" id="XP_007408024.1">
    <property type="nucleotide sequence ID" value="XM_007407962.1"/>
</dbReference>
<dbReference type="KEGG" id="mlr:MELLADRAFT_104811"/>
<keyword evidence="2" id="KW-1185">Reference proteome</keyword>
<dbReference type="EMBL" id="GL883100">
    <property type="protein sequence ID" value="EGG08438.1"/>
    <property type="molecule type" value="Genomic_DNA"/>
</dbReference>
<name>F4RG94_MELLP</name>
<dbReference type="HOGENOM" id="CLU_1627448_0_0_1"/>
<dbReference type="VEuPathDB" id="FungiDB:MELLADRAFT_104811"/>
<dbReference type="Proteomes" id="UP000001072">
    <property type="component" value="Unassembled WGS sequence"/>
</dbReference>
<dbReference type="GeneID" id="18922401"/>
<protein>
    <submittedName>
        <fullName evidence="1">Uncharacterized protein</fullName>
    </submittedName>
</protein>
<dbReference type="OrthoDB" id="10499440at2759"/>
<accession>F4RG94</accession>
<evidence type="ECO:0000313" key="1">
    <source>
        <dbReference type="EMBL" id="EGG08438.1"/>
    </source>
</evidence>
<proteinExistence type="predicted"/>
<reference evidence="2" key="1">
    <citation type="journal article" date="2011" name="Proc. Natl. Acad. Sci. U.S.A.">
        <title>Obligate biotrophy features unraveled by the genomic analysis of rust fungi.</title>
        <authorList>
            <person name="Duplessis S."/>
            <person name="Cuomo C.A."/>
            <person name="Lin Y.-C."/>
            <person name="Aerts A."/>
            <person name="Tisserant E."/>
            <person name="Veneault-Fourrey C."/>
            <person name="Joly D.L."/>
            <person name="Hacquard S."/>
            <person name="Amselem J."/>
            <person name="Cantarel B.L."/>
            <person name="Chiu R."/>
            <person name="Coutinho P.M."/>
            <person name="Feau N."/>
            <person name="Field M."/>
            <person name="Frey P."/>
            <person name="Gelhaye E."/>
            <person name="Goldberg J."/>
            <person name="Grabherr M.G."/>
            <person name="Kodira C.D."/>
            <person name="Kohler A."/>
            <person name="Kuees U."/>
            <person name="Lindquist E.A."/>
            <person name="Lucas S.M."/>
            <person name="Mago R."/>
            <person name="Mauceli E."/>
            <person name="Morin E."/>
            <person name="Murat C."/>
            <person name="Pangilinan J.L."/>
            <person name="Park R."/>
            <person name="Pearson M."/>
            <person name="Quesneville H."/>
            <person name="Rouhier N."/>
            <person name="Sakthikumar S."/>
            <person name="Salamov A.A."/>
            <person name="Schmutz J."/>
            <person name="Selles B."/>
            <person name="Shapiro H."/>
            <person name="Tanguay P."/>
            <person name="Tuskan G.A."/>
            <person name="Henrissat B."/>
            <person name="Van de Peer Y."/>
            <person name="Rouze P."/>
            <person name="Ellis J.G."/>
            <person name="Dodds P.N."/>
            <person name="Schein J.E."/>
            <person name="Zhong S."/>
            <person name="Hamelin R.C."/>
            <person name="Grigoriev I.V."/>
            <person name="Szabo L.J."/>
            <person name="Martin F."/>
        </authorList>
    </citation>
    <scope>NUCLEOTIDE SEQUENCE [LARGE SCALE GENOMIC DNA]</scope>
    <source>
        <strain evidence="2">98AG31 / pathotype 3-4-7</strain>
    </source>
</reference>
<organism evidence="2">
    <name type="scientific">Melampsora larici-populina (strain 98AG31 / pathotype 3-4-7)</name>
    <name type="common">Poplar leaf rust fungus</name>
    <dbReference type="NCBI Taxonomy" id="747676"/>
    <lineage>
        <taxon>Eukaryota</taxon>
        <taxon>Fungi</taxon>
        <taxon>Dikarya</taxon>
        <taxon>Basidiomycota</taxon>
        <taxon>Pucciniomycotina</taxon>
        <taxon>Pucciniomycetes</taxon>
        <taxon>Pucciniales</taxon>
        <taxon>Melampsoraceae</taxon>
        <taxon>Melampsora</taxon>
    </lineage>
</organism>
<gene>
    <name evidence="1" type="ORF">MELLADRAFT_104811</name>
</gene>
<dbReference type="InParanoid" id="F4RG94"/>